<organism evidence="3 4">
    <name type="scientific">Clytia hemisphaerica</name>
    <dbReference type="NCBI Taxonomy" id="252671"/>
    <lineage>
        <taxon>Eukaryota</taxon>
        <taxon>Metazoa</taxon>
        <taxon>Cnidaria</taxon>
        <taxon>Hydrozoa</taxon>
        <taxon>Hydroidolina</taxon>
        <taxon>Leptothecata</taxon>
        <taxon>Obeliida</taxon>
        <taxon>Clytiidae</taxon>
        <taxon>Clytia</taxon>
    </lineage>
</organism>
<dbReference type="AlphaFoldDB" id="A0A7M5WSL9"/>
<keyword evidence="4" id="KW-1185">Reference proteome</keyword>
<feature type="region of interest" description="Disordered" evidence="2">
    <location>
        <begin position="1"/>
        <end position="107"/>
    </location>
</feature>
<feature type="compositionally biased region" description="Low complexity" evidence="2">
    <location>
        <begin position="27"/>
        <end position="36"/>
    </location>
</feature>
<dbReference type="EnsemblMetazoa" id="CLYHEMT010740.1">
    <property type="protein sequence ID" value="CLYHEMP010740.1"/>
    <property type="gene ID" value="CLYHEMG010740"/>
</dbReference>
<name>A0A7M5WSL9_9CNID</name>
<feature type="compositionally biased region" description="Basic residues" evidence="2">
    <location>
        <begin position="60"/>
        <end position="72"/>
    </location>
</feature>
<accession>A0A7M5WSL9</accession>
<proteinExistence type="predicted"/>
<evidence type="ECO:0000313" key="3">
    <source>
        <dbReference type="EnsemblMetazoa" id="CLYHEMP010740.1"/>
    </source>
</evidence>
<sequence>MSNSEELPVQRRRRRRLHMREERRSYNTRTENNTNTENHRRRLTESSSEDEQKERPRPIPPRRRRKAIRIMRRTVIVSKSPMRISNEIQVRDEKKRPEERKKKTVSSSLLSQENGFLKFNEEQIKLFRQNRTQQRKLDHVTLKLKKNLGKTIEQLEQANENLLDIFQRAEWKITQYEFEMTTKSPLRWYQVNKKKKEKSNMVEYKRLIDLKVEAVRLSDVIVSEIRLLKEQNRSLSNKKS</sequence>
<reference evidence="3" key="1">
    <citation type="submission" date="2021-01" db="UniProtKB">
        <authorList>
            <consortium name="EnsemblMetazoa"/>
        </authorList>
    </citation>
    <scope>IDENTIFICATION</scope>
</reference>
<evidence type="ECO:0000256" key="1">
    <source>
        <dbReference type="SAM" id="Coils"/>
    </source>
</evidence>
<protein>
    <submittedName>
        <fullName evidence="3">Uncharacterized protein</fullName>
    </submittedName>
</protein>
<keyword evidence="1" id="KW-0175">Coiled coil</keyword>
<feature type="coiled-coil region" evidence="1">
    <location>
        <begin position="141"/>
        <end position="172"/>
    </location>
</feature>
<feature type="compositionally biased region" description="Basic and acidic residues" evidence="2">
    <location>
        <begin position="89"/>
        <end position="101"/>
    </location>
</feature>
<evidence type="ECO:0000256" key="2">
    <source>
        <dbReference type="SAM" id="MobiDB-lite"/>
    </source>
</evidence>
<dbReference type="Proteomes" id="UP000594262">
    <property type="component" value="Unplaced"/>
</dbReference>
<evidence type="ECO:0000313" key="4">
    <source>
        <dbReference type="Proteomes" id="UP000594262"/>
    </source>
</evidence>